<reference evidence="3 4" key="1">
    <citation type="submission" date="2021-08" db="EMBL/GenBank/DDBJ databases">
        <authorList>
            <person name="Peeters C."/>
        </authorList>
    </citation>
    <scope>NUCLEOTIDE SEQUENCE [LARGE SCALE GENOMIC DNA]</scope>
    <source>
        <strain evidence="3 4">LMG 23992</strain>
    </source>
</reference>
<dbReference type="RefSeq" id="WP_224079747.1">
    <property type="nucleotide sequence ID" value="NZ_CAJZAI010000004.1"/>
</dbReference>
<dbReference type="InterPro" id="IPR007040">
    <property type="entry name" value="Ribosome_modulation_factor"/>
</dbReference>
<evidence type="ECO:0000256" key="2">
    <source>
        <dbReference type="ARBA" id="ARBA00022845"/>
    </source>
</evidence>
<keyword evidence="1" id="KW-0963">Cytoplasm</keyword>
<dbReference type="EMBL" id="CAJZAI010000004">
    <property type="protein sequence ID" value="CAG9172094.1"/>
    <property type="molecule type" value="Genomic_DNA"/>
</dbReference>
<dbReference type="InterPro" id="IPR023200">
    <property type="entry name" value="RMF_sf"/>
</dbReference>
<comment type="caution">
    <text evidence="3">The sequence shown here is derived from an EMBL/GenBank/DDBJ whole genome shotgun (WGS) entry which is preliminary data.</text>
</comment>
<protein>
    <submittedName>
        <fullName evidence="3">Uncharacterized protein</fullName>
    </submittedName>
</protein>
<keyword evidence="2" id="KW-0810">Translation regulation</keyword>
<evidence type="ECO:0000256" key="1">
    <source>
        <dbReference type="ARBA" id="ARBA00022490"/>
    </source>
</evidence>
<dbReference type="Gene3D" id="1.10.10.620">
    <property type="entry name" value="ribosome modulation factor like domain"/>
    <property type="match status" value="1"/>
</dbReference>
<dbReference type="NCBIfam" id="NF041886">
    <property type="entry name" value="Rmf_CrpP_fam"/>
    <property type="match status" value="1"/>
</dbReference>
<name>A0ABM8WX33_9BURK</name>
<organism evidence="3 4">
    <name type="scientific">Cupriavidus laharis</name>
    <dbReference type="NCBI Taxonomy" id="151654"/>
    <lineage>
        <taxon>Bacteria</taxon>
        <taxon>Pseudomonadati</taxon>
        <taxon>Pseudomonadota</taxon>
        <taxon>Betaproteobacteria</taxon>
        <taxon>Burkholderiales</taxon>
        <taxon>Burkholderiaceae</taxon>
        <taxon>Cupriavidus</taxon>
    </lineage>
</organism>
<accession>A0ABM8WX33</accession>
<evidence type="ECO:0000313" key="3">
    <source>
        <dbReference type="EMBL" id="CAG9172094.1"/>
    </source>
</evidence>
<dbReference type="Proteomes" id="UP000727654">
    <property type="component" value="Unassembled WGS sequence"/>
</dbReference>
<dbReference type="Pfam" id="PF04957">
    <property type="entry name" value="RMF"/>
    <property type="match status" value="1"/>
</dbReference>
<proteinExistence type="predicted"/>
<gene>
    <name evidence="3" type="ORF">LMG23992_02117</name>
</gene>
<keyword evidence="4" id="KW-1185">Reference proteome</keyword>
<evidence type="ECO:0000313" key="4">
    <source>
        <dbReference type="Proteomes" id="UP000727654"/>
    </source>
</evidence>
<sequence>MLRMDPNAWAAGFAAGQRGEACGACPYASTSAQALAWVAGFIEGKASRAANPAGGRGET</sequence>